<sequence length="36" mass="3940">MALTVAQSSQIMWALGLPMAKASTIRSSWCMSRTSH</sequence>
<name>A6HBC3_RAT</name>
<dbReference type="EMBL" id="CH473947">
    <property type="protein sequence ID" value="EDM03328.1"/>
    <property type="molecule type" value="Genomic_DNA"/>
</dbReference>
<evidence type="ECO:0000313" key="1">
    <source>
        <dbReference type="EMBL" id="EDM03328.1"/>
    </source>
</evidence>
<gene>
    <name evidence="1" type="ORF">rCG_61573</name>
</gene>
<organism evidence="1 2">
    <name type="scientific">Rattus norvegicus</name>
    <name type="common">Rat</name>
    <dbReference type="NCBI Taxonomy" id="10116"/>
    <lineage>
        <taxon>Eukaryota</taxon>
        <taxon>Metazoa</taxon>
        <taxon>Chordata</taxon>
        <taxon>Craniata</taxon>
        <taxon>Vertebrata</taxon>
        <taxon>Euteleostomi</taxon>
        <taxon>Mammalia</taxon>
        <taxon>Eutheria</taxon>
        <taxon>Euarchontoglires</taxon>
        <taxon>Glires</taxon>
        <taxon>Rodentia</taxon>
        <taxon>Myomorpha</taxon>
        <taxon>Muroidea</taxon>
        <taxon>Muridae</taxon>
        <taxon>Murinae</taxon>
        <taxon>Rattus</taxon>
    </lineage>
</organism>
<evidence type="ECO:0000313" key="2">
    <source>
        <dbReference type="Proteomes" id="UP000234681"/>
    </source>
</evidence>
<accession>A6HBC3</accession>
<dbReference type="Proteomes" id="UP000234681">
    <property type="component" value="Chromosome 6"/>
</dbReference>
<reference evidence="2" key="1">
    <citation type="submission" date="2005-09" db="EMBL/GenBank/DDBJ databases">
        <authorList>
            <person name="Mural R.J."/>
            <person name="Li P.W."/>
            <person name="Adams M.D."/>
            <person name="Amanatides P.G."/>
            <person name="Baden-Tillson H."/>
            <person name="Barnstead M."/>
            <person name="Chin S.H."/>
            <person name="Dew I."/>
            <person name="Evans C.A."/>
            <person name="Ferriera S."/>
            <person name="Flanigan M."/>
            <person name="Fosler C."/>
            <person name="Glodek A."/>
            <person name="Gu Z."/>
            <person name="Holt R.A."/>
            <person name="Jennings D."/>
            <person name="Kraft C.L."/>
            <person name="Lu F."/>
            <person name="Nguyen T."/>
            <person name="Nusskern D.R."/>
            <person name="Pfannkoch C.M."/>
            <person name="Sitter C."/>
            <person name="Sutton G.G."/>
            <person name="Venter J.C."/>
            <person name="Wang Z."/>
            <person name="Woodage T."/>
            <person name="Zheng X.H."/>
            <person name="Zhong F."/>
        </authorList>
    </citation>
    <scope>NUCLEOTIDE SEQUENCE [LARGE SCALE GENOMIC DNA]</scope>
    <source>
        <strain>BN</strain>
        <strain evidence="2">Sprague-Dawley</strain>
    </source>
</reference>
<dbReference type="AlphaFoldDB" id="A6HBC3"/>
<proteinExistence type="predicted"/>
<protein>
    <submittedName>
        <fullName evidence="1">RCG61573</fullName>
    </submittedName>
</protein>